<gene>
    <name evidence="6" type="ORF">M408DRAFT_311254</name>
</gene>
<keyword evidence="2" id="KW-0479">Metal-binding</keyword>
<protein>
    <recommendedName>
        <fullName evidence="1">Manganese lipoxygenase</fullName>
    </recommendedName>
</protein>
<dbReference type="STRING" id="933852.A0A0C3AS46"/>
<dbReference type="PANTHER" id="PTHR11771">
    <property type="entry name" value="LIPOXYGENASE"/>
    <property type="match status" value="1"/>
</dbReference>
<evidence type="ECO:0000256" key="4">
    <source>
        <dbReference type="ARBA" id="ARBA00023002"/>
    </source>
</evidence>
<dbReference type="SUPFAM" id="SSF48484">
    <property type="entry name" value="Lipoxigenase"/>
    <property type="match status" value="1"/>
</dbReference>
<reference evidence="7" key="2">
    <citation type="submission" date="2015-01" db="EMBL/GenBank/DDBJ databases">
        <title>Evolutionary Origins and Diversification of the Mycorrhizal Mutualists.</title>
        <authorList>
            <consortium name="DOE Joint Genome Institute"/>
            <consortium name="Mycorrhizal Genomics Consortium"/>
            <person name="Kohler A."/>
            <person name="Kuo A."/>
            <person name="Nagy L.G."/>
            <person name="Floudas D."/>
            <person name="Copeland A."/>
            <person name="Barry K.W."/>
            <person name="Cichocki N."/>
            <person name="Veneault-Fourrey C."/>
            <person name="LaButti K."/>
            <person name="Lindquist E.A."/>
            <person name="Lipzen A."/>
            <person name="Lundell T."/>
            <person name="Morin E."/>
            <person name="Murat C."/>
            <person name="Riley R."/>
            <person name="Ohm R."/>
            <person name="Sun H."/>
            <person name="Tunlid A."/>
            <person name="Henrissat B."/>
            <person name="Grigoriev I.V."/>
            <person name="Hibbett D.S."/>
            <person name="Martin F."/>
        </authorList>
    </citation>
    <scope>NUCLEOTIDE SEQUENCE [LARGE SCALE GENOMIC DNA]</scope>
    <source>
        <strain evidence="7">MAFF 305830</strain>
    </source>
</reference>
<feature type="domain" description="Lipoxygenase" evidence="5">
    <location>
        <begin position="204"/>
        <end position="675"/>
    </location>
</feature>
<dbReference type="AlphaFoldDB" id="A0A0C3AS46"/>
<evidence type="ECO:0000256" key="2">
    <source>
        <dbReference type="ARBA" id="ARBA00022723"/>
    </source>
</evidence>
<organism evidence="6 7">
    <name type="scientific">Serendipita vermifera MAFF 305830</name>
    <dbReference type="NCBI Taxonomy" id="933852"/>
    <lineage>
        <taxon>Eukaryota</taxon>
        <taxon>Fungi</taxon>
        <taxon>Dikarya</taxon>
        <taxon>Basidiomycota</taxon>
        <taxon>Agaricomycotina</taxon>
        <taxon>Agaricomycetes</taxon>
        <taxon>Sebacinales</taxon>
        <taxon>Serendipitaceae</taxon>
        <taxon>Serendipita</taxon>
    </lineage>
</organism>
<dbReference type="InterPro" id="IPR013819">
    <property type="entry name" value="LipOase_C"/>
</dbReference>
<name>A0A0C3AS46_SERVB</name>
<dbReference type="GO" id="GO:0046872">
    <property type="term" value="F:metal ion binding"/>
    <property type="evidence" value="ECO:0007669"/>
    <property type="project" value="UniProtKB-KW"/>
</dbReference>
<accession>A0A0C3AS46</accession>
<dbReference type="PROSITE" id="PS51393">
    <property type="entry name" value="LIPOXYGENASE_3"/>
    <property type="match status" value="1"/>
</dbReference>
<proteinExistence type="predicted"/>
<sequence length="675" mass="76182">MSGTDEKTPIPDTLGPTQDQFRQWDKGIFASELVKYHIYPGNSMLNSDGTTNPSNESESFLSPIEIGTWRGTKMALSEVFDRITERHMSYFDVVNFEPALPQNINLNAKKDLYTFQRAGSDNYPPHLDIIPRSDRTGLLKIFNAMRLIDTGTLLLRIIPASFLKKEHGDPIRNTIAGIEQRNKELRLEKRDVFEDPNIGDREDWYTDKVFAQQQFTGPNPTTIERASDDWITQFSKAAQAQGNQDMLQILSAGHSDESMYIQDCSYFRKAWGVAPDATMSSADGKRFACASVTLFRLDNDGKLHPLAIVIDYKGSIDNSIVLFNRRLRPTDSTSTEPTDWPWRYAKTCAQISDWTRHEITVHLVNTHLVEEVVIVAAHRSFQANHITLSLNASACSTLAPKIIAKVIGTTESQVYSYINHAYANFDWEKHYVPNDLAARGFPVNEVETGAKKYHNYSYARNMITMWHVLRTFVSSVLATKYTSDDQVVQDVAIELWCNEMRSISGGQMQSFPMIKTIGSLVDAVTMCIHIASPQHTAINYLQEYYQSFVINKPPALSASLPTSLTVLQGYKEPDLIDGLPVKDPRSWLLSSHLPYLLSFRVAADQNLVNYARSMAEIPVRKGKDDEAAIQKAGKELLRQLIGLVNVFKRNSDDMDDHSVPYYVMDPNITAVSILI</sequence>
<dbReference type="GO" id="GO:0016702">
    <property type="term" value="F:oxidoreductase activity, acting on single donors with incorporation of molecular oxygen, incorporation of two atoms of oxygen"/>
    <property type="evidence" value="ECO:0007669"/>
    <property type="project" value="InterPro"/>
</dbReference>
<dbReference type="Proteomes" id="UP000054097">
    <property type="component" value="Unassembled WGS sequence"/>
</dbReference>
<dbReference type="InterPro" id="IPR000907">
    <property type="entry name" value="LipOase"/>
</dbReference>
<reference evidence="6 7" key="1">
    <citation type="submission" date="2014-04" db="EMBL/GenBank/DDBJ databases">
        <authorList>
            <consortium name="DOE Joint Genome Institute"/>
            <person name="Kuo A."/>
            <person name="Zuccaro A."/>
            <person name="Kohler A."/>
            <person name="Nagy L.G."/>
            <person name="Floudas D."/>
            <person name="Copeland A."/>
            <person name="Barry K.W."/>
            <person name="Cichocki N."/>
            <person name="Veneault-Fourrey C."/>
            <person name="LaButti K."/>
            <person name="Lindquist E.A."/>
            <person name="Lipzen A."/>
            <person name="Lundell T."/>
            <person name="Morin E."/>
            <person name="Murat C."/>
            <person name="Sun H."/>
            <person name="Tunlid A."/>
            <person name="Henrissat B."/>
            <person name="Grigoriev I.V."/>
            <person name="Hibbett D.S."/>
            <person name="Martin F."/>
            <person name="Nordberg H.P."/>
            <person name="Cantor M.N."/>
            <person name="Hua S.X."/>
        </authorList>
    </citation>
    <scope>NUCLEOTIDE SEQUENCE [LARGE SCALE GENOMIC DNA]</scope>
    <source>
        <strain evidence="6 7">MAFF 305830</strain>
    </source>
</reference>
<dbReference type="Gene3D" id="1.20.245.10">
    <property type="entry name" value="Lipoxygenase-1, Domain 5"/>
    <property type="match status" value="1"/>
</dbReference>
<keyword evidence="3" id="KW-0223">Dioxygenase</keyword>
<evidence type="ECO:0000313" key="6">
    <source>
        <dbReference type="EMBL" id="KIM27395.1"/>
    </source>
</evidence>
<dbReference type="GO" id="GO:0043651">
    <property type="term" value="P:linoleic acid metabolic process"/>
    <property type="evidence" value="ECO:0007669"/>
    <property type="project" value="UniProtKB-ARBA"/>
</dbReference>
<dbReference type="Pfam" id="PF00305">
    <property type="entry name" value="Lipoxygenase"/>
    <property type="match status" value="1"/>
</dbReference>
<keyword evidence="4" id="KW-0560">Oxidoreductase</keyword>
<evidence type="ECO:0000313" key="7">
    <source>
        <dbReference type="Proteomes" id="UP000054097"/>
    </source>
</evidence>
<keyword evidence="7" id="KW-1185">Reference proteome</keyword>
<dbReference type="GO" id="GO:0034440">
    <property type="term" value="P:lipid oxidation"/>
    <property type="evidence" value="ECO:0007669"/>
    <property type="project" value="InterPro"/>
</dbReference>
<evidence type="ECO:0000259" key="5">
    <source>
        <dbReference type="PROSITE" id="PS51393"/>
    </source>
</evidence>
<dbReference type="InterPro" id="IPR036226">
    <property type="entry name" value="LipOase_C_sf"/>
</dbReference>
<dbReference type="HOGENOM" id="CLU_009802_0_0_1"/>
<evidence type="ECO:0000256" key="3">
    <source>
        <dbReference type="ARBA" id="ARBA00022964"/>
    </source>
</evidence>
<dbReference type="OrthoDB" id="407298at2759"/>
<evidence type="ECO:0000256" key="1">
    <source>
        <dbReference type="ARBA" id="ARBA00021175"/>
    </source>
</evidence>
<dbReference type="EMBL" id="KN824299">
    <property type="protein sequence ID" value="KIM27395.1"/>
    <property type="molecule type" value="Genomic_DNA"/>
</dbReference>
<dbReference type="Gene3D" id="3.10.450.60">
    <property type="match status" value="1"/>
</dbReference>